<accession>A0A517M2V9</accession>
<dbReference type="EMBL" id="CP036261">
    <property type="protein sequence ID" value="QDS89189.1"/>
    <property type="molecule type" value="Genomic_DNA"/>
</dbReference>
<sequence length="33" mass="3789">MEDAGARSFEPEKVADDRPAMRMNLIKRLLTNL</sequence>
<keyword evidence="2" id="KW-1185">Reference proteome</keyword>
<organism evidence="1 2">
    <name type="scientific">Rosistilla ulvae</name>
    <dbReference type="NCBI Taxonomy" id="1930277"/>
    <lineage>
        <taxon>Bacteria</taxon>
        <taxon>Pseudomonadati</taxon>
        <taxon>Planctomycetota</taxon>
        <taxon>Planctomycetia</taxon>
        <taxon>Pirellulales</taxon>
        <taxon>Pirellulaceae</taxon>
        <taxon>Rosistilla</taxon>
    </lineage>
</organism>
<gene>
    <name evidence="1" type="ORF">EC9_33860</name>
</gene>
<protein>
    <submittedName>
        <fullName evidence="1">Uncharacterized protein</fullName>
    </submittedName>
</protein>
<name>A0A517M2V9_9BACT</name>
<dbReference type="Proteomes" id="UP000319557">
    <property type="component" value="Chromosome"/>
</dbReference>
<evidence type="ECO:0000313" key="2">
    <source>
        <dbReference type="Proteomes" id="UP000319557"/>
    </source>
</evidence>
<evidence type="ECO:0000313" key="1">
    <source>
        <dbReference type="EMBL" id="QDS89189.1"/>
    </source>
</evidence>
<dbReference type="KEGG" id="ruv:EC9_33860"/>
<dbReference type="AlphaFoldDB" id="A0A517M2V9"/>
<proteinExistence type="predicted"/>
<reference evidence="1 2" key="1">
    <citation type="submission" date="2019-02" db="EMBL/GenBank/DDBJ databases">
        <title>Deep-cultivation of Planctomycetes and their phenomic and genomic characterization uncovers novel biology.</title>
        <authorList>
            <person name="Wiegand S."/>
            <person name="Jogler M."/>
            <person name="Boedeker C."/>
            <person name="Pinto D."/>
            <person name="Vollmers J."/>
            <person name="Rivas-Marin E."/>
            <person name="Kohn T."/>
            <person name="Peeters S.H."/>
            <person name="Heuer A."/>
            <person name="Rast P."/>
            <person name="Oberbeckmann S."/>
            <person name="Bunk B."/>
            <person name="Jeske O."/>
            <person name="Meyerdierks A."/>
            <person name="Storesund J.E."/>
            <person name="Kallscheuer N."/>
            <person name="Luecker S."/>
            <person name="Lage O.M."/>
            <person name="Pohl T."/>
            <person name="Merkel B.J."/>
            <person name="Hornburger P."/>
            <person name="Mueller R.-W."/>
            <person name="Bruemmer F."/>
            <person name="Labrenz M."/>
            <person name="Spormann A.M."/>
            <person name="Op den Camp H."/>
            <person name="Overmann J."/>
            <person name="Amann R."/>
            <person name="Jetten M.S.M."/>
            <person name="Mascher T."/>
            <person name="Medema M.H."/>
            <person name="Devos D.P."/>
            <person name="Kaster A.-K."/>
            <person name="Ovreas L."/>
            <person name="Rohde M."/>
            <person name="Galperin M.Y."/>
            <person name="Jogler C."/>
        </authorList>
    </citation>
    <scope>NUCLEOTIDE SEQUENCE [LARGE SCALE GENOMIC DNA]</scope>
    <source>
        <strain evidence="1 2">EC9</strain>
    </source>
</reference>